<dbReference type="PANTHER" id="PTHR43825">
    <property type="entry name" value="PYRUVATE DEHYDROGENASE E1 COMPONENT"/>
    <property type="match status" value="1"/>
</dbReference>
<dbReference type="InterPro" id="IPR005475">
    <property type="entry name" value="Transketolase-like_Pyr-bd"/>
</dbReference>
<feature type="domain" description="Transketolase-like pyrimidine-binding" evidence="4">
    <location>
        <begin position="5"/>
        <end position="170"/>
    </location>
</feature>
<dbReference type="AlphaFoldDB" id="A0A810PXK3"/>
<keyword evidence="6" id="KW-1185">Reference proteome</keyword>
<dbReference type="PANTHER" id="PTHR43825:SF1">
    <property type="entry name" value="TRANSKETOLASE-LIKE PYRIMIDINE-BINDING DOMAIN-CONTAINING PROTEIN"/>
    <property type="match status" value="1"/>
</dbReference>
<dbReference type="KEGG" id="vfa:MM35RIKEN_06180"/>
<evidence type="ECO:0000313" key="6">
    <source>
        <dbReference type="Proteomes" id="UP000681343"/>
    </source>
</evidence>
<keyword evidence="3" id="KW-0786">Thiamine pyrophosphate</keyword>
<dbReference type="InterPro" id="IPR033248">
    <property type="entry name" value="Transketolase_C"/>
</dbReference>
<comment type="cofactor">
    <cofactor evidence="1">
        <name>thiamine diphosphate</name>
        <dbReference type="ChEBI" id="CHEBI:58937"/>
    </cofactor>
</comment>
<accession>A0A810PXK3</accession>
<comment type="similarity">
    <text evidence="2">Belongs to the transketolase family.</text>
</comment>
<dbReference type="SUPFAM" id="SSF52922">
    <property type="entry name" value="TK C-terminal domain-like"/>
    <property type="match status" value="1"/>
</dbReference>
<dbReference type="Pfam" id="PF02780">
    <property type="entry name" value="Transketolase_C"/>
    <property type="match status" value="1"/>
</dbReference>
<proteinExistence type="inferred from homology"/>
<dbReference type="SMART" id="SM00861">
    <property type="entry name" value="Transket_pyr"/>
    <property type="match status" value="1"/>
</dbReference>
<dbReference type="InterPro" id="IPR051157">
    <property type="entry name" value="PDH/Transketolase"/>
</dbReference>
<dbReference type="Pfam" id="PF02779">
    <property type="entry name" value="Transket_pyr"/>
    <property type="match status" value="1"/>
</dbReference>
<organism evidence="5 6">
    <name type="scientific">Vescimonas fastidiosa</name>
    <dbReference type="NCBI Taxonomy" id="2714353"/>
    <lineage>
        <taxon>Bacteria</taxon>
        <taxon>Bacillati</taxon>
        <taxon>Bacillota</taxon>
        <taxon>Clostridia</taxon>
        <taxon>Eubacteriales</taxon>
        <taxon>Oscillospiraceae</taxon>
        <taxon>Vescimonas</taxon>
    </lineage>
</organism>
<dbReference type="RefSeq" id="WP_212819206.1">
    <property type="nucleotide sequence ID" value="NZ_AP023415.1"/>
</dbReference>
<dbReference type="Gene3D" id="3.40.50.970">
    <property type="match status" value="1"/>
</dbReference>
<evidence type="ECO:0000256" key="1">
    <source>
        <dbReference type="ARBA" id="ARBA00001964"/>
    </source>
</evidence>
<name>A0A810PXK3_9FIRM</name>
<dbReference type="EMBL" id="AP023415">
    <property type="protein sequence ID" value="BCK78426.1"/>
    <property type="molecule type" value="Genomic_DNA"/>
</dbReference>
<dbReference type="SUPFAM" id="SSF52518">
    <property type="entry name" value="Thiamin diphosphate-binding fold (THDP-binding)"/>
    <property type="match status" value="1"/>
</dbReference>
<dbReference type="InterPro" id="IPR029061">
    <property type="entry name" value="THDP-binding"/>
</dbReference>
<gene>
    <name evidence="5" type="ORF">MM35RIKEN_06180</name>
</gene>
<evidence type="ECO:0000256" key="2">
    <source>
        <dbReference type="ARBA" id="ARBA00007131"/>
    </source>
</evidence>
<dbReference type="FunFam" id="3.40.50.970:FF:000129">
    <property type="entry name" value="Transketolase"/>
    <property type="match status" value="1"/>
</dbReference>
<dbReference type="Gene3D" id="3.40.50.920">
    <property type="match status" value="1"/>
</dbReference>
<evidence type="ECO:0000313" key="5">
    <source>
        <dbReference type="EMBL" id="BCK78426.1"/>
    </source>
</evidence>
<dbReference type="InterPro" id="IPR009014">
    <property type="entry name" value="Transketo_C/PFOR_II"/>
</dbReference>
<reference evidence="5" key="1">
    <citation type="submission" date="2020-09" db="EMBL/GenBank/DDBJ databases">
        <title>New species isolated from human feces.</title>
        <authorList>
            <person name="Kitahara M."/>
            <person name="Shigeno Y."/>
            <person name="Shime M."/>
            <person name="Matsumoto Y."/>
            <person name="Nakamura S."/>
            <person name="Motooka D."/>
            <person name="Fukuoka S."/>
            <person name="Nishikawa H."/>
            <person name="Benno Y."/>
        </authorList>
    </citation>
    <scope>NUCLEOTIDE SEQUENCE</scope>
    <source>
        <strain evidence="5">MM35</strain>
    </source>
</reference>
<dbReference type="CDD" id="cd07033">
    <property type="entry name" value="TPP_PYR_DXS_TK_like"/>
    <property type="match status" value="1"/>
</dbReference>
<evidence type="ECO:0000259" key="4">
    <source>
        <dbReference type="SMART" id="SM00861"/>
    </source>
</evidence>
<sequence length="308" mass="32735">MSEKIATREAYGKALVELGAANDKVVVLDADLAGATMTKHFKAAYPDRFFDCGIAECNMMDIGAGLSTMGLIPFCSTFAMFGAGRAYEQIRNSIAYPKFNVKICCSHAGVSVGEDGGSHQCLEDIGLMRLIPGMTVIVPADAKEARKATLALAEFRGPAYMRTARLATPVFEEDYPFEIGKANVLREGKDVAVFACGLMVAEALEAAKLLAADGIDAAVINVHTIKPIDAACVTEYARKCGKVVTVEEHSVIGGLGDAVAEVLMGEVDCKFKKIGVNDQFGQSGKAQDVLREYGLTFDQIAASIKSAL</sequence>
<evidence type="ECO:0000256" key="3">
    <source>
        <dbReference type="ARBA" id="ARBA00023052"/>
    </source>
</evidence>
<protein>
    <submittedName>
        <fullName evidence="5">Transketolase</fullName>
    </submittedName>
</protein>
<dbReference type="Proteomes" id="UP000681343">
    <property type="component" value="Chromosome"/>
</dbReference>